<reference evidence="1 2" key="1">
    <citation type="submission" date="2011-02" db="EMBL/GenBank/DDBJ databases">
        <title>The Genome Sequence of Sphaeroforma arctica JP610.</title>
        <authorList>
            <consortium name="The Broad Institute Genome Sequencing Platform"/>
            <person name="Russ C."/>
            <person name="Cuomo C."/>
            <person name="Young S.K."/>
            <person name="Zeng Q."/>
            <person name="Gargeya S."/>
            <person name="Alvarado L."/>
            <person name="Berlin A."/>
            <person name="Chapman S.B."/>
            <person name="Chen Z."/>
            <person name="Freedman E."/>
            <person name="Gellesch M."/>
            <person name="Goldberg J."/>
            <person name="Griggs A."/>
            <person name="Gujja S."/>
            <person name="Heilman E."/>
            <person name="Heiman D."/>
            <person name="Howarth C."/>
            <person name="Mehta T."/>
            <person name="Neiman D."/>
            <person name="Pearson M."/>
            <person name="Roberts A."/>
            <person name="Saif S."/>
            <person name="Shea T."/>
            <person name="Shenoy N."/>
            <person name="Sisk P."/>
            <person name="Stolte C."/>
            <person name="Sykes S."/>
            <person name="White J."/>
            <person name="Yandava C."/>
            <person name="Burger G."/>
            <person name="Gray M.W."/>
            <person name="Holland P.W.H."/>
            <person name="King N."/>
            <person name="Lang F.B.F."/>
            <person name="Roger A.J."/>
            <person name="Ruiz-Trillo I."/>
            <person name="Haas B."/>
            <person name="Nusbaum C."/>
            <person name="Birren B."/>
        </authorList>
    </citation>
    <scope>NUCLEOTIDE SEQUENCE [LARGE SCALE GENOMIC DNA]</scope>
    <source>
        <strain evidence="1 2">JP610</strain>
    </source>
</reference>
<dbReference type="Proteomes" id="UP000054560">
    <property type="component" value="Unassembled WGS sequence"/>
</dbReference>
<sequence>MVRAAVSHRTRHAQTYQLVTNTTSGMRISFALYVIRASNLVTISGAALTRLRPRLQQYPTLRMILHRSSLARTYHVAGTAPAHTETQSIAQDGTVDAVLPPSPTLLTTAQYNETTQHVKTTQHDETTLDTVDCEPTLDKHE</sequence>
<dbReference type="EMBL" id="KQ241972">
    <property type="protein sequence ID" value="KNC81993.1"/>
    <property type="molecule type" value="Genomic_DNA"/>
</dbReference>
<gene>
    <name evidence="1" type="ORF">SARC_05722</name>
</gene>
<dbReference type="RefSeq" id="XP_014155895.1">
    <property type="nucleotide sequence ID" value="XM_014300420.1"/>
</dbReference>
<accession>A0A0L0G1B1</accession>
<dbReference type="AlphaFoldDB" id="A0A0L0G1B1"/>
<name>A0A0L0G1B1_9EUKA</name>
<dbReference type="GeneID" id="25906226"/>
<protein>
    <submittedName>
        <fullName evidence="1">Uncharacterized protein</fullName>
    </submittedName>
</protein>
<keyword evidence="2" id="KW-1185">Reference proteome</keyword>
<proteinExistence type="predicted"/>
<evidence type="ECO:0000313" key="1">
    <source>
        <dbReference type="EMBL" id="KNC81993.1"/>
    </source>
</evidence>
<evidence type="ECO:0000313" key="2">
    <source>
        <dbReference type="Proteomes" id="UP000054560"/>
    </source>
</evidence>
<organism evidence="1 2">
    <name type="scientific">Sphaeroforma arctica JP610</name>
    <dbReference type="NCBI Taxonomy" id="667725"/>
    <lineage>
        <taxon>Eukaryota</taxon>
        <taxon>Ichthyosporea</taxon>
        <taxon>Ichthyophonida</taxon>
        <taxon>Sphaeroforma</taxon>
    </lineage>
</organism>